<name>A0A816SUK8_9BILA</name>
<dbReference type="InterPro" id="IPR050951">
    <property type="entry name" value="Retrovirus_Pol_polyprotein"/>
</dbReference>
<dbReference type="FunFam" id="3.10.20.370:FF:000001">
    <property type="entry name" value="Retrovirus-related Pol polyprotein from transposon 17.6-like protein"/>
    <property type="match status" value="1"/>
</dbReference>
<dbReference type="EMBL" id="CAJNRF010007584">
    <property type="protein sequence ID" value="CAF2092972.1"/>
    <property type="molecule type" value="Genomic_DNA"/>
</dbReference>
<evidence type="ECO:0000256" key="1">
    <source>
        <dbReference type="ARBA" id="ARBA00022679"/>
    </source>
</evidence>
<evidence type="ECO:0000256" key="5">
    <source>
        <dbReference type="ARBA" id="ARBA00022801"/>
    </source>
</evidence>
<dbReference type="InterPro" id="IPR043502">
    <property type="entry name" value="DNA/RNA_pol_sf"/>
</dbReference>
<comment type="caution">
    <text evidence="8">The sequence shown here is derived from an EMBL/GenBank/DDBJ whole genome shotgun (WGS) entry which is preliminary data.</text>
</comment>
<evidence type="ECO:0000256" key="3">
    <source>
        <dbReference type="ARBA" id="ARBA00022722"/>
    </source>
</evidence>
<dbReference type="PANTHER" id="PTHR37984:SF5">
    <property type="entry name" value="PROTEIN NYNRIN-LIKE"/>
    <property type="match status" value="1"/>
</dbReference>
<evidence type="ECO:0000259" key="7">
    <source>
        <dbReference type="Pfam" id="PF17917"/>
    </source>
</evidence>
<dbReference type="Pfam" id="PF17917">
    <property type="entry name" value="RT_RNaseH"/>
    <property type="match status" value="1"/>
</dbReference>
<dbReference type="GO" id="GO:0003964">
    <property type="term" value="F:RNA-directed DNA polymerase activity"/>
    <property type="evidence" value="ECO:0007669"/>
    <property type="project" value="UniProtKB-KW"/>
</dbReference>
<keyword evidence="3" id="KW-0540">Nuclease</keyword>
<dbReference type="InterPro" id="IPR041373">
    <property type="entry name" value="RT_RNaseH"/>
</dbReference>
<dbReference type="PANTHER" id="PTHR37984">
    <property type="entry name" value="PROTEIN CBG26694"/>
    <property type="match status" value="1"/>
</dbReference>
<feature type="domain" description="Reverse transcriptase RNase H-like" evidence="7">
    <location>
        <begin position="35"/>
        <end position="138"/>
    </location>
</feature>
<dbReference type="Proteomes" id="UP000663856">
    <property type="component" value="Unassembled WGS sequence"/>
</dbReference>
<dbReference type="Gene3D" id="3.10.20.370">
    <property type="match status" value="1"/>
</dbReference>
<organism evidence="8 9">
    <name type="scientific">Rotaria magnacalcarata</name>
    <dbReference type="NCBI Taxonomy" id="392030"/>
    <lineage>
        <taxon>Eukaryota</taxon>
        <taxon>Metazoa</taxon>
        <taxon>Spiralia</taxon>
        <taxon>Gnathifera</taxon>
        <taxon>Rotifera</taxon>
        <taxon>Eurotatoria</taxon>
        <taxon>Bdelloidea</taxon>
        <taxon>Philodinida</taxon>
        <taxon>Philodinidae</taxon>
        <taxon>Rotaria</taxon>
    </lineage>
</organism>
<dbReference type="GO" id="GO:0004519">
    <property type="term" value="F:endonuclease activity"/>
    <property type="evidence" value="ECO:0007669"/>
    <property type="project" value="UniProtKB-KW"/>
</dbReference>
<evidence type="ECO:0000313" key="8">
    <source>
        <dbReference type="EMBL" id="CAF2092972.1"/>
    </source>
</evidence>
<evidence type="ECO:0000256" key="6">
    <source>
        <dbReference type="ARBA" id="ARBA00022918"/>
    </source>
</evidence>
<proteinExistence type="predicted"/>
<evidence type="ECO:0000313" key="9">
    <source>
        <dbReference type="Proteomes" id="UP000663856"/>
    </source>
</evidence>
<protein>
    <recommendedName>
        <fullName evidence="7">Reverse transcriptase RNase H-like domain-containing protein</fullName>
    </recommendedName>
</protein>
<reference evidence="8" key="1">
    <citation type="submission" date="2021-02" db="EMBL/GenBank/DDBJ databases">
        <authorList>
            <person name="Nowell W R."/>
        </authorList>
    </citation>
    <scope>NUCLEOTIDE SEQUENCE</scope>
</reference>
<keyword evidence="4" id="KW-0255">Endonuclease</keyword>
<dbReference type="AlphaFoldDB" id="A0A816SUK8"/>
<keyword evidence="1" id="KW-0808">Transferase</keyword>
<sequence>MGKKVLEWSDECEEAFLNLKKLLLNPKLLAYPNYDSSEPLELHVDASLTGAGAVLSQCQLGVNRPIAFVSTSFGPTEASYSSIARELAGLRWAVKKLKNFLRGRKFILHTDHQPLVYLNNAKDVSNRLARTLEDLADFDFTVRWIPGNTNVIADALSRVNESDANSGESVSSDMQVDPIGSQLTEVKMEGGGDSLVKCFSLWLHGNENEHLQIRECIVKELFDNQKKYGLELNKSEKFKLRILKQTGMLLIPEAVAAFANLYKCEVVLFENKRNPLYFGEKGNKKCFLNGCHNIHYNYLFKKGDISVTPCIKGGKGAAVTAVALKNVATEIKNLPIINKSNSVVVPLCMKPYVDNNNVVHDKIVPLFLRKNQPNININTVPLFLRKSQPNVNINTIPLFLRKPGKPEEVIPSVKINPNQSPLILANVAFNAGVTHDKNVIKIVYGRWSHKQAQLIQKENDQIRALRKVIAAFAPGLQRAKACKEDPKLVVFLKHIDHLKIIDNLVIREIICDKPDNNKYIILLTLQEYIKGAIALHCNRSHIGRNALHALLRDSSRSFHQIYGGRAVKK</sequence>
<gene>
    <name evidence="8" type="ORF">WKI299_LOCUS18627</name>
</gene>
<keyword evidence="5" id="KW-0378">Hydrolase</keyword>
<keyword evidence="6" id="KW-0695">RNA-directed DNA polymerase</keyword>
<accession>A0A816SUK8</accession>
<evidence type="ECO:0000256" key="2">
    <source>
        <dbReference type="ARBA" id="ARBA00022695"/>
    </source>
</evidence>
<dbReference type="SUPFAM" id="SSF56672">
    <property type="entry name" value="DNA/RNA polymerases"/>
    <property type="match status" value="1"/>
</dbReference>
<keyword evidence="2" id="KW-0548">Nucleotidyltransferase</keyword>
<dbReference type="GO" id="GO:0016787">
    <property type="term" value="F:hydrolase activity"/>
    <property type="evidence" value="ECO:0007669"/>
    <property type="project" value="UniProtKB-KW"/>
</dbReference>
<evidence type="ECO:0000256" key="4">
    <source>
        <dbReference type="ARBA" id="ARBA00022759"/>
    </source>
</evidence>
<dbReference type="CDD" id="cd09274">
    <property type="entry name" value="RNase_HI_RT_Ty3"/>
    <property type="match status" value="1"/>
</dbReference>